<dbReference type="Gene3D" id="3.40.50.300">
    <property type="entry name" value="P-loop containing nucleotide triphosphate hydrolases"/>
    <property type="match status" value="1"/>
</dbReference>
<proteinExistence type="predicted"/>
<evidence type="ECO:0008006" key="2">
    <source>
        <dbReference type="Google" id="ProtNLM"/>
    </source>
</evidence>
<sequence>MRSMIIDKIASVAQAKEIGREVRLSHDIPCEEGVLIAVEVLNNKSRYNTLELDSGRMAQVKRGDVIVGALGHRKALFGYSGHLPEKLAPGDSIQILNLGGVLGICDSINPSRGQPFDCSVLGVVLDFPYLGERIGVPARVGDKNLENQATLELNGTPVIAMAGTCMDSGKTVAACAVISRFRHRGLTVDAFKATGVALRRDILAMEDSGARNTGIFADFGIVATSPSNAPALTRNLLSGLALQKPDVIVFELGDGLLGAYGVEAILQDPEIRGVLSAVVLCANDPVGAWGGIKLLRDEFGIDPIAVTGRATDNEVGVAIIEQQGGVPGINALSDGAKLGDLLQHKLKLGKFNAEEPE</sequence>
<gene>
    <name evidence="1" type="ORF">METZ01_LOCUS132358</name>
</gene>
<dbReference type="EMBL" id="UINC01018855">
    <property type="protein sequence ID" value="SVA79504.1"/>
    <property type="molecule type" value="Genomic_DNA"/>
</dbReference>
<name>A0A381YRD2_9ZZZZ</name>
<evidence type="ECO:0000313" key="1">
    <source>
        <dbReference type="EMBL" id="SVA79504.1"/>
    </source>
</evidence>
<dbReference type="AlphaFoldDB" id="A0A381YRD2"/>
<accession>A0A381YRD2</accession>
<organism evidence="1">
    <name type="scientific">marine metagenome</name>
    <dbReference type="NCBI Taxonomy" id="408172"/>
    <lineage>
        <taxon>unclassified sequences</taxon>
        <taxon>metagenomes</taxon>
        <taxon>ecological metagenomes</taxon>
    </lineage>
</organism>
<reference evidence="1" key="1">
    <citation type="submission" date="2018-05" db="EMBL/GenBank/DDBJ databases">
        <authorList>
            <person name="Lanie J.A."/>
            <person name="Ng W.-L."/>
            <person name="Kazmierczak K.M."/>
            <person name="Andrzejewski T.M."/>
            <person name="Davidsen T.M."/>
            <person name="Wayne K.J."/>
            <person name="Tettelin H."/>
            <person name="Glass J.I."/>
            <person name="Rusch D."/>
            <person name="Podicherti R."/>
            <person name="Tsui H.-C.T."/>
            <person name="Winkler M.E."/>
        </authorList>
    </citation>
    <scope>NUCLEOTIDE SEQUENCE</scope>
</reference>
<dbReference type="InterPro" id="IPR027417">
    <property type="entry name" value="P-loop_NTPase"/>
</dbReference>
<protein>
    <recommendedName>
        <fullName evidence="2">DUF1611 domain-containing protein</fullName>
    </recommendedName>
</protein>